<sequence length="549" mass="61086">MSPEDAIIKKIIEDKKLLIGRDLRKLVKESEKSSRTLLVTAIAEGYLDKSVLGEAIASFYNVKFVDLEKNKPDKEIAQMFSQEYSENFRTILCAVTETSVQIVTDNPEDPRMKETMSEIFPEREVSISYSIPSDIDEGLKLFRVTVDAEFPSLLKKFGGDIPTIFDAIITDALKYDTSDIHFEPRGVETLVRFRVDGVLSEAGRLPEGIYENLLNFLKIRNNIRTDVHLQAQDGSMRIEKNRIIYDLRTSIVPTIQGETTVMRILASYVKVMSLQDIGLSNEYQDIIAQAANKPYGLVIISGPTGSGKTTTLYSLLKSLNSQGVNITTIEDPVEFRIPSVNQIQVNPETDLTFAKGLRALVRQDPDVILVGEIRDSETAEIAVNAALTGIMIFTSFHAGDAAITIPRLLDMGIEPFLLASSVELIVAQRLLRKICSHCRAEEPTTIKELSKTIKKPERFFKGTSVALYKGQGCEKCNGTGYSGRLAIFETIEMTPQIRDLIVKGPSAQDIWKIARKNGSISLFEAGVIKLLEGETTLDELMKVAQPHDI</sequence>
<dbReference type="PANTHER" id="PTHR30258:SF3">
    <property type="entry name" value="SLL1921 PROTEIN"/>
    <property type="match status" value="1"/>
</dbReference>
<accession>A0A955KXU8</accession>
<dbReference type="PROSITE" id="PS00662">
    <property type="entry name" value="T2SP_E"/>
    <property type="match status" value="1"/>
</dbReference>
<dbReference type="GO" id="GO:0005886">
    <property type="term" value="C:plasma membrane"/>
    <property type="evidence" value="ECO:0007669"/>
    <property type="project" value="TreeGrafter"/>
</dbReference>
<evidence type="ECO:0000256" key="1">
    <source>
        <dbReference type="ARBA" id="ARBA00006611"/>
    </source>
</evidence>
<gene>
    <name evidence="5" type="ORF">KC685_01050</name>
</gene>
<dbReference type="SMART" id="SM00382">
    <property type="entry name" value="AAA"/>
    <property type="match status" value="1"/>
</dbReference>
<dbReference type="InterPro" id="IPR027417">
    <property type="entry name" value="P-loop_NTPase"/>
</dbReference>
<organism evidence="5 6">
    <name type="scientific">Candidatus Dojkabacteria bacterium</name>
    <dbReference type="NCBI Taxonomy" id="2099670"/>
    <lineage>
        <taxon>Bacteria</taxon>
        <taxon>Candidatus Dojkabacteria</taxon>
    </lineage>
</organism>
<dbReference type="AlphaFoldDB" id="A0A955KXU8"/>
<dbReference type="Gene3D" id="3.30.450.90">
    <property type="match status" value="1"/>
</dbReference>
<dbReference type="Proteomes" id="UP000741282">
    <property type="component" value="Unassembled WGS sequence"/>
</dbReference>
<feature type="domain" description="Bacterial type II secretion system protein E" evidence="4">
    <location>
        <begin position="361"/>
        <end position="375"/>
    </location>
</feature>
<dbReference type="Pfam" id="PF00437">
    <property type="entry name" value="T2SSE"/>
    <property type="match status" value="1"/>
</dbReference>
<dbReference type="EMBL" id="JAGQLN010000003">
    <property type="protein sequence ID" value="MCA9376490.1"/>
    <property type="molecule type" value="Genomic_DNA"/>
</dbReference>
<evidence type="ECO:0000313" key="5">
    <source>
        <dbReference type="EMBL" id="MCA9376490.1"/>
    </source>
</evidence>
<evidence type="ECO:0000259" key="4">
    <source>
        <dbReference type="PROSITE" id="PS00662"/>
    </source>
</evidence>
<dbReference type="PANTHER" id="PTHR30258">
    <property type="entry name" value="TYPE II SECRETION SYSTEM PROTEIN GSPE-RELATED"/>
    <property type="match status" value="1"/>
</dbReference>
<evidence type="ECO:0000256" key="2">
    <source>
        <dbReference type="ARBA" id="ARBA00022741"/>
    </source>
</evidence>
<evidence type="ECO:0000256" key="3">
    <source>
        <dbReference type="ARBA" id="ARBA00022840"/>
    </source>
</evidence>
<dbReference type="SUPFAM" id="SSF160246">
    <property type="entry name" value="EspE N-terminal domain-like"/>
    <property type="match status" value="1"/>
</dbReference>
<dbReference type="CDD" id="cd01129">
    <property type="entry name" value="PulE-GspE-like"/>
    <property type="match status" value="1"/>
</dbReference>
<dbReference type="GO" id="GO:0016887">
    <property type="term" value="F:ATP hydrolysis activity"/>
    <property type="evidence" value="ECO:0007669"/>
    <property type="project" value="TreeGrafter"/>
</dbReference>
<comment type="caution">
    <text evidence="5">The sequence shown here is derived from an EMBL/GenBank/DDBJ whole genome shotgun (WGS) entry which is preliminary data.</text>
</comment>
<dbReference type="GO" id="GO:0005524">
    <property type="term" value="F:ATP binding"/>
    <property type="evidence" value="ECO:0007669"/>
    <property type="project" value="UniProtKB-KW"/>
</dbReference>
<proteinExistence type="inferred from homology"/>
<keyword evidence="3" id="KW-0067">ATP-binding</keyword>
<reference evidence="5" key="2">
    <citation type="journal article" date="2021" name="Microbiome">
        <title>Successional dynamics and alternative stable states in a saline activated sludge microbial community over 9 years.</title>
        <authorList>
            <person name="Wang Y."/>
            <person name="Ye J."/>
            <person name="Ju F."/>
            <person name="Liu L."/>
            <person name="Boyd J.A."/>
            <person name="Deng Y."/>
            <person name="Parks D.H."/>
            <person name="Jiang X."/>
            <person name="Yin X."/>
            <person name="Woodcroft B.J."/>
            <person name="Tyson G.W."/>
            <person name="Hugenholtz P."/>
            <person name="Polz M.F."/>
            <person name="Zhang T."/>
        </authorList>
    </citation>
    <scope>NUCLEOTIDE SEQUENCE</scope>
    <source>
        <strain evidence="5">HKST-UBA17</strain>
    </source>
</reference>
<evidence type="ECO:0000313" key="6">
    <source>
        <dbReference type="Proteomes" id="UP000741282"/>
    </source>
</evidence>
<name>A0A955KXU8_9BACT</name>
<dbReference type="SUPFAM" id="SSF52540">
    <property type="entry name" value="P-loop containing nucleoside triphosphate hydrolases"/>
    <property type="match status" value="1"/>
</dbReference>
<dbReference type="InterPro" id="IPR007831">
    <property type="entry name" value="T2SS_GspE_N"/>
</dbReference>
<dbReference type="InterPro" id="IPR003593">
    <property type="entry name" value="AAA+_ATPase"/>
</dbReference>
<dbReference type="Gene3D" id="3.40.50.300">
    <property type="entry name" value="P-loop containing nucleotide triphosphate hydrolases"/>
    <property type="match status" value="1"/>
</dbReference>
<keyword evidence="2" id="KW-0547">Nucleotide-binding</keyword>
<reference evidence="5" key="1">
    <citation type="submission" date="2020-04" db="EMBL/GenBank/DDBJ databases">
        <authorList>
            <person name="Zhang T."/>
        </authorList>
    </citation>
    <scope>NUCLEOTIDE SEQUENCE</scope>
    <source>
        <strain evidence="5">HKST-UBA17</strain>
    </source>
</reference>
<protein>
    <submittedName>
        <fullName evidence="5">Type II/IV secretion system protein</fullName>
    </submittedName>
</protein>
<comment type="similarity">
    <text evidence="1">Belongs to the GSP E family.</text>
</comment>
<dbReference type="InterPro" id="IPR001482">
    <property type="entry name" value="T2SS/T4SS_dom"/>
</dbReference>
<dbReference type="Pfam" id="PF05157">
    <property type="entry name" value="MshEN"/>
    <property type="match status" value="1"/>
</dbReference>
<dbReference type="InterPro" id="IPR037257">
    <property type="entry name" value="T2SS_E_N_sf"/>
</dbReference>